<dbReference type="Proteomes" id="UP000316925">
    <property type="component" value="Unassembled WGS sequence"/>
</dbReference>
<feature type="domain" description="ATPase F1/V1/A1 complex alpha/beta subunit N-terminal" evidence="6">
    <location>
        <begin position="13"/>
        <end position="75"/>
    </location>
</feature>
<dbReference type="PROSITE" id="PS00152">
    <property type="entry name" value="ATPASE_ALPHA_BETA"/>
    <property type="match status" value="1"/>
</dbReference>
<evidence type="ECO:0000259" key="5">
    <source>
        <dbReference type="Pfam" id="PF00006"/>
    </source>
</evidence>
<feature type="domain" description="ATP synthase A/B type C-terminal" evidence="7">
    <location>
        <begin position="356"/>
        <end position="454"/>
    </location>
</feature>
<dbReference type="AlphaFoldDB" id="A0A523YQD2"/>
<dbReference type="HAMAP" id="MF_00310">
    <property type="entry name" value="ATP_synth_B_arch"/>
    <property type="match status" value="1"/>
</dbReference>
<accession>A0A523YQD2</accession>
<dbReference type="Pfam" id="PF00006">
    <property type="entry name" value="ATP-synt_ab"/>
    <property type="match status" value="1"/>
</dbReference>
<proteinExistence type="inferred from homology"/>
<dbReference type="PIRSF" id="PIRSF039114">
    <property type="entry name" value="V-ATPsynth_beta/V-ATPase_B"/>
    <property type="match status" value="1"/>
</dbReference>
<evidence type="ECO:0000256" key="1">
    <source>
        <dbReference type="ARBA" id="ARBA00008936"/>
    </source>
</evidence>
<dbReference type="GO" id="GO:0046933">
    <property type="term" value="F:proton-transporting ATP synthase activity, rotational mechanism"/>
    <property type="evidence" value="ECO:0007669"/>
    <property type="project" value="UniProtKB-UniRule"/>
</dbReference>
<keyword evidence="2 4" id="KW-0813">Transport</keyword>
<dbReference type="GO" id="GO:0005524">
    <property type="term" value="F:ATP binding"/>
    <property type="evidence" value="ECO:0007669"/>
    <property type="project" value="UniProtKB-UniRule"/>
</dbReference>
<dbReference type="InterPro" id="IPR022879">
    <property type="entry name" value="V-ATPase_su_B/beta"/>
</dbReference>
<dbReference type="InterPro" id="IPR055190">
    <property type="entry name" value="ATP-synt_VA_C"/>
</dbReference>
<dbReference type="CDD" id="cd18112">
    <property type="entry name" value="ATP-synt_V_A-type_beta_C"/>
    <property type="match status" value="1"/>
</dbReference>
<dbReference type="InterPro" id="IPR027417">
    <property type="entry name" value="P-loop_NTPase"/>
</dbReference>
<evidence type="ECO:0000259" key="6">
    <source>
        <dbReference type="Pfam" id="PF02874"/>
    </source>
</evidence>
<evidence type="ECO:0000256" key="3">
    <source>
        <dbReference type="ARBA" id="ARBA00023065"/>
    </source>
</evidence>
<protein>
    <recommendedName>
        <fullName evidence="4">V-type ATP synthase beta chain</fullName>
    </recommendedName>
    <alternativeName>
        <fullName evidence="4">V-ATPase subunit B</fullName>
    </alternativeName>
</protein>
<dbReference type="SUPFAM" id="SSF52540">
    <property type="entry name" value="P-loop containing nucleoside triphosphate hydrolases"/>
    <property type="match status" value="1"/>
</dbReference>
<dbReference type="InterPro" id="IPR020003">
    <property type="entry name" value="ATPase_a/bsu_AS"/>
</dbReference>
<dbReference type="Pfam" id="PF02874">
    <property type="entry name" value="ATP-synt_ab_N"/>
    <property type="match status" value="1"/>
</dbReference>
<dbReference type="Pfam" id="PF22919">
    <property type="entry name" value="ATP-synt_VA_C"/>
    <property type="match status" value="1"/>
</dbReference>
<organism evidence="8 9">
    <name type="scientific">Aerophobetes bacterium</name>
    <dbReference type="NCBI Taxonomy" id="2030807"/>
    <lineage>
        <taxon>Bacteria</taxon>
        <taxon>Candidatus Aerophobota</taxon>
    </lineage>
</organism>
<evidence type="ECO:0000313" key="9">
    <source>
        <dbReference type="Proteomes" id="UP000316925"/>
    </source>
</evidence>
<dbReference type="Gene3D" id="3.40.50.12240">
    <property type="match status" value="1"/>
</dbReference>
<dbReference type="CDD" id="cd18118">
    <property type="entry name" value="ATP-synt_V_A-type_beta_N"/>
    <property type="match status" value="1"/>
</dbReference>
<dbReference type="InterPro" id="IPR000194">
    <property type="entry name" value="ATPase_F1/V1/A1_a/bsu_nucl-bd"/>
</dbReference>
<name>A0A523YQD2_UNCAE</name>
<dbReference type="PANTHER" id="PTHR43389:SF4">
    <property type="entry name" value="V-TYPE PROTON ATPASE SUBUNIT B"/>
    <property type="match status" value="1"/>
</dbReference>
<dbReference type="PANTHER" id="PTHR43389">
    <property type="entry name" value="V-TYPE PROTON ATPASE SUBUNIT B"/>
    <property type="match status" value="1"/>
</dbReference>
<sequence>MRAKEYTTVKELTGPLMLVDKVSDVAYQELVEIELYNGERRRGRVLEVTSEAALVQLFERATELGVKGARIKFLGKGIQLGVSEDILGRVFDGWGRPRDGAPPIIAEERLDIEGRPINPEARAYPDEFIQTGISAIDGLNTLSRGQKLPVFSGAGLPHIQVAAQIARQARVLGKEEEFGVVFAAMGITFEEANFFVSDFERSGAIEKTTLFLNLADDPVIERISTPRMALTCAEYLAFEKGMHILVILIDMTNYAEALRELSAARREVPARRGYPGYLYTDLASIYERAGRIKEEEGSITLIPILTMPDDDKTHPIPDLTGYITEGQIILQRNLHQKGIYPPINVLPSLSRLMDEGVGEDKTREDHRELSNQLYAAYAQGMEIRELALVMGEATLSEMDKKYLRFADEFEEEFVSQAENKNREIEETLDIGWNLLKMIPTPELKRVRDEFIKKYGNREEPKE</sequence>
<comment type="function">
    <text evidence="4">Produces ATP from ADP in the presence of a proton gradient across the membrane. The V-type beta chain is a regulatory subunit.</text>
</comment>
<dbReference type="InterPro" id="IPR004100">
    <property type="entry name" value="ATPase_F1/V1/A1_a/bsu_N"/>
</dbReference>
<keyword evidence="3 4" id="KW-0406">Ion transport</keyword>
<dbReference type="EMBL" id="SOIJ01000078">
    <property type="protein sequence ID" value="TET93704.1"/>
    <property type="molecule type" value="Genomic_DNA"/>
</dbReference>
<gene>
    <name evidence="4" type="primary">atpB</name>
    <name evidence="8" type="ORF">E3J33_01350</name>
</gene>
<reference evidence="8 9" key="1">
    <citation type="submission" date="2019-03" db="EMBL/GenBank/DDBJ databases">
        <title>Metabolic potential of uncultured bacteria and archaea associated with petroleum seepage in deep-sea sediments.</title>
        <authorList>
            <person name="Dong X."/>
            <person name="Hubert C."/>
        </authorList>
    </citation>
    <scope>NUCLEOTIDE SEQUENCE [LARGE SCALE GENOMIC DNA]</scope>
    <source>
        <strain evidence="8">E29_bin28</strain>
    </source>
</reference>
<evidence type="ECO:0000256" key="2">
    <source>
        <dbReference type="ARBA" id="ARBA00022448"/>
    </source>
</evidence>
<comment type="similarity">
    <text evidence="1 4">Belongs to the ATPase alpha/beta chains family.</text>
</comment>
<feature type="domain" description="ATPase F1/V1/A1 complex alpha/beta subunit nucleotide-binding" evidence="5">
    <location>
        <begin position="132"/>
        <end position="350"/>
    </location>
</feature>
<dbReference type="NCBIfam" id="NF003235">
    <property type="entry name" value="PRK04196.1"/>
    <property type="match status" value="1"/>
</dbReference>
<comment type="caution">
    <text evidence="8">The sequence shown here is derived from an EMBL/GenBank/DDBJ whole genome shotgun (WGS) entry which is preliminary data.</text>
</comment>
<keyword evidence="4" id="KW-0375">Hydrogen ion transport</keyword>
<keyword evidence="4" id="KW-0066">ATP synthesis</keyword>
<evidence type="ECO:0000256" key="4">
    <source>
        <dbReference type="HAMAP-Rule" id="MF_00310"/>
    </source>
</evidence>
<dbReference type="GO" id="GO:0042777">
    <property type="term" value="P:proton motive force-driven plasma membrane ATP synthesis"/>
    <property type="evidence" value="ECO:0007669"/>
    <property type="project" value="UniProtKB-UniRule"/>
</dbReference>
<evidence type="ECO:0000313" key="8">
    <source>
        <dbReference type="EMBL" id="TET93704.1"/>
    </source>
</evidence>
<dbReference type="CDD" id="cd01135">
    <property type="entry name" value="V_A-ATPase_B"/>
    <property type="match status" value="1"/>
</dbReference>
<evidence type="ECO:0000259" key="7">
    <source>
        <dbReference type="Pfam" id="PF22919"/>
    </source>
</evidence>